<dbReference type="Gene3D" id="3.40.50.300">
    <property type="entry name" value="P-loop containing nucleotide triphosphate hydrolases"/>
    <property type="match status" value="1"/>
</dbReference>
<reference evidence="1 2" key="1">
    <citation type="journal article" date="2023" name="Access Microbiol">
        <title>The genome of a steinernematid-associated Pseudomonas piscis bacterium encodes the biosynthesis of insect toxins.</title>
        <authorList>
            <person name="Awori R.M."/>
            <person name="Hendre P."/>
            <person name="Amugune N.O."/>
        </authorList>
    </citation>
    <scope>NUCLEOTIDE SEQUENCE [LARGE SCALE GENOMIC DNA]</scope>
    <source>
        <strain evidence="1 2">75</strain>
    </source>
</reference>
<dbReference type="EMBL" id="CP133164">
    <property type="protein sequence ID" value="WMN20313.1"/>
    <property type="molecule type" value="Genomic_DNA"/>
</dbReference>
<dbReference type="InterPro" id="IPR027417">
    <property type="entry name" value="P-loop_NTPase"/>
</dbReference>
<evidence type="ECO:0000313" key="1">
    <source>
        <dbReference type="EMBL" id="WMN20313.1"/>
    </source>
</evidence>
<evidence type="ECO:0000313" key="2">
    <source>
        <dbReference type="Proteomes" id="UP001237292"/>
    </source>
</evidence>
<dbReference type="SUPFAM" id="SSF52540">
    <property type="entry name" value="P-loop containing nucleoside triphosphate hydrolases"/>
    <property type="match status" value="1"/>
</dbReference>
<keyword evidence="2" id="KW-1185">Reference proteome</keyword>
<sequence>MTTCTRNQEKRPMLIVFGGLPGTGKTTIARTLAPRLGATYLRIDSIEQGLRDAGLAQVGSAGYQIALQLAEANLALGNPVLADCVNPVAESRAAWQALARKLEVDLLEIEVVCSDRDQHRRRVEDRCSDVPGLSPPSWQSVLAHDYQAWDRPRLVLDTARLEPEQAVQRILAQLPGALLPPAR</sequence>
<dbReference type="PANTHER" id="PTHR37807">
    <property type="entry name" value="OS07G0160300 PROTEIN"/>
    <property type="match status" value="1"/>
</dbReference>
<gene>
    <name evidence="1" type="ORF">QL104_13260</name>
</gene>
<dbReference type="Pfam" id="PF13671">
    <property type="entry name" value="AAA_33"/>
    <property type="match status" value="1"/>
</dbReference>
<name>A0ABY9NQ49_9PSED</name>
<protein>
    <submittedName>
        <fullName evidence="1">AAA family ATPase</fullName>
    </submittedName>
</protein>
<dbReference type="Proteomes" id="UP001237292">
    <property type="component" value="Chromosome"/>
</dbReference>
<dbReference type="PANTHER" id="PTHR37807:SF3">
    <property type="entry name" value="OS07G0160300 PROTEIN"/>
    <property type="match status" value="1"/>
</dbReference>
<proteinExistence type="predicted"/>
<organism evidence="1 2">
    <name type="scientific">Pseudomonas piscis</name>
    <dbReference type="NCBI Taxonomy" id="2614538"/>
    <lineage>
        <taxon>Bacteria</taxon>
        <taxon>Pseudomonadati</taxon>
        <taxon>Pseudomonadota</taxon>
        <taxon>Gammaproteobacteria</taxon>
        <taxon>Pseudomonadales</taxon>
        <taxon>Pseudomonadaceae</taxon>
        <taxon>Pseudomonas</taxon>
    </lineage>
</organism>
<accession>A0ABY9NQ49</accession>